<dbReference type="GO" id="GO:0016020">
    <property type="term" value="C:membrane"/>
    <property type="evidence" value="ECO:0007669"/>
    <property type="project" value="UniProtKB-SubCell"/>
</dbReference>
<keyword evidence="3" id="KW-0633">Potassium transport</keyword>
<feature type="transmembrane region" description="Helical" evidence="10">
    <location>
        <begin position="195"/>
        <end position="214"/>
    </location>
</feature>
<dbReference type="AlphaFoldDB" id="A0A445H8H9"/>
<sequence length="836" mass="93604">MVYVFQINQHNSPTIQGDKMALADIIPNSTLALNTTLWVCEHTTKFQRNSKGIFYNGNPLNYTLSVVSLQASLVCLSTTWLQSFLIPFGETTFIPQVLGGLLTGPSILGQIKNLDKLLFAPKPFYVCEAISLYGTLLFLFLMGVKIDISVLMRLGKKNWAIGLCSCVLPLILTISSALVLRQILTPETDLYKNLFYIAAFSSTGSFQVTASVLEDFKLLNSEVGRLAISSCMINGFISAVWQGVVVAHQQRVIWKVDIIASKMMAISLLAMVLIIICVLRPIMSWMIRNTPEGKPLKESYIVAIYLMLLTCSLYSEVSGEHYIVGPVLLGLTVPDGPPLGSGLVERLQTLTSALFMPLFFFSSSAKFKLSLVDAYGFAIVQPVAIIGFFGKLLGTMLPSLYCKMSLTDSLSLGLIMSSQGITHLLHLQSLQYLRIIDDRSYAQMFIALIWLTAASNPIVKFLYDPSKSYLSFTKRRTIEHALSNAVLPLMACIHYEEDTLPMINCLEMSHSTIENPICFHVLHLVELTGRTIPVLIDHQHENKANNTLHSKHSQSITNVFKSYEQHNMGNVMVKLYTSISPFETMHDEICLQAAQKRVCMLIVPFHKQWRDGQVMESAHHVRTLNLHLLRTAPCSVGILVERGKLTRNNPLNSVSFYSVGIVFIEGPDDREALAYAMRMADHSNIKVTLIRLMEPCMKSRQLMNRDPDGDLIHKFKVDYIQIKRHDYREEVLRDSVEMVSFIKSLEGCFDLILAGRCHENDSSLFSGFNEWNEYPELGSVSDMLVSSDSTFDGSVLVVQQNRVGVGHHDLHLDNSFAAKHEPATIVDVHPKVMAFV</sequence>
<dbReference type="GO" id="GO:1902600">
    <property type="term" value="P:proton transmembrane transport"/>
    <property type="evidence" value="ECO:0007669"/>
    <property type="project" value="InterPro"/>
</dbReference>
<dbReference type="GO" id="GO:0012505">
    <property type="term" value="C:endomembrane system"/>
    <property type="evidence" value="ECO:0007669"/>
    <property type="project" value="TreeGrafter"/>
</dbReference>
<name>A0A445H8H9_GLYSO</name>
<comment type="similarity">
    <text evidence="9">Belongs to the monovalent cation:proton antiporter 2 (CPA2) transporter (TC 2.A.37) family. CHX (TC 2.A.37.4) subfamily.</text>
</comment>
<evidence type="ECO:0000259" key="11">
    <source>
        <dbReference type="Pfam" id="PF00999"/>
    </source>
</evidence>
<dbReference type="InterPro" id="IPR050794">
    <property type="entry name" value="CPA2_transporter"/>
</dbReference>
<dbReference type="InterPro" id="IPR057290">
    <property type="entry name" value="CHX17_C"/>
</dbReference>
<dbReference type="Proteomes" id="UP000289340">
    <property type="component" value="Chromosome 14"/>
</dbReference>
<feature type="transmembrane region" description="Helical" evidence="10">
    <location>
        <begin position="158"/>
        <end position="183"/>
    </location>
</feature>
<evidence type="ECO:0000256" key="2">
    <source>
        <dbReference type="ARBA" id="ARBA00022448"/>
    </source>
</evidence>
<keyword evidence="4 10" id="KW-0812">Transmembrane</keyword>
<keyword evidence="5" id="KW-0630">Potassium</keyword>
<evidence type="ECO:0000256" key="3">
    <source>
        <dbReference type="ARBA" id="ARBA00022538"/>
    </source>
</evidence>
<keyword evidence="8 10" id="KW-0472">Membrane</keyword>
<dbReference type="GO" id="GO:0015297">
    <property type="term" value="F:antiporter activity"/>
    <property type="evidence" value="ECO:0007669"/>
    <property type="project" value="InterPro"/>
</dbReference>
<keyword evidence="6 10" id="KW-1133">Transmembrane helix</keyword>
<accession>A0A445H8H9</accession>
<dbReference type="SMR" id="A0A445H8H9"/>
<evidence type="ECO:0000256" key="5">
    <source>
        <dbReference type="ARBA" id="ARBA00022958"/>
    </source>
</evidence>
<dbReference type="PANTHER" id="PTHR32468:SF66">
    <property type="entry name" value="CATION_H+ EXCHANGER DOMAIN-CONTAINING PROTEIN"/>
    <property type="match status" value="1"/>
</dbReference>
<dbReference type="Pfam" id="PF23256">
    <property type="entry name" value="CHX17_2nd"/>
    <property type="match status" value="1"/>
</dbReference>
<proteinExistence type="inferred from homology"/>
<evidence type="ECO:0000256" key="6">
    <source>
        <dbReference type="ARBA" id="ARBA00022989"/>
    </source>
</evidence>
<dbReference type="InterPro" id="IPR057291">
    <property type="entry name" value="CHX17_2nd"/>
</dbReference>
<keyword evidence="7" id="KW-0406">Ion transport</keyword>
<dbReference type="Pfam" id="PF00999">
    <property type="entry name" value="Na_H_Exchanger"/>
    <property type="match status" value="1"/>
</dbReference>
<feature type="transmembrane region" description="Helical" evidence="10">
    <location>
        <begin position="226"/>
        <end position="247"/>
    </location>
</feature>
<keyword evidence="2" id="KW-0813">Transport</keyword>
<feature type="transmembrane region" description="Helical" evidence="10">
    <location>
        <begin position="123"/>
        <end position="146"/>
    </location>
</feature>
<reference evidence="14 15" key="1">
    <citation type="submission" date="2018-09" db="EMBL/GenBank/DDBJ databases">
        <title>A high-quality reference genome of wild soybean provides a powerful tool to mine soybean genomes.</title>
        <authorList>
            <person name="Xie M."/>
            <person name="Chung C.Y.L."/>
            <person name="Li M.-W."/>
            <person name="Wong F.-L."/>
            <person name="Chan T.-F."/>
            <person name="Lam H.-M."/>
        </authorList>
    </citation>
    <scope>NUCLEOTIDE SEQUENCE [LARGE SCALE GENOMIC DNA]</scope>
    <source>
        <strain evidence="15">cv. W05</strain>
        <tissue evidence="14">Hypocotyl of etiolated seedlings</tissue>
    </source>
</reference>
<evidence type="ECO:0000259" key="12">
    <source>
        <dbReference type="Pfam" id="PF23256"/>
    </source>
</evidence>
<evidence type="ECO:0000256" key="9">
    <source>
        <dbReference type="ARBA" id="ARBA00038341"/>
    </source>
</evidence>
<feature type="domain" description="Cation/H(+) antiporter C-terminal" evidence="13">
    <location>
        <begin position="658"/>
        <end position="801"/>
    </location>
</feature>
<feature type="transmembrane region" description="Helical" evidence="10">
    <location>
        <begin position="259"/>
        <end position="279"/>
    </location>
</feature>
<evidence type="ECO:0000313" key="14">
    <source>
        <dbReference type="EMBL" id="RZB69897.1"/>
    </source>
</evidence>
<keyword evidence="15" id="KW-1185">Reference proteome</keyword>
<comment type="subcellular location">
    <subcellularLocation>
        <location evidence="1">Membrane</location>
        <topology evidence="1">Multi-pass membrane protein</topology>
    </subcellularLocation>
</comment>
<gene>
    <name evidence="14" type="ORF">D0Y65_039290</name>
</gene>
<comment type="caution">
    <text evidence="14">The sequence shown here is derived from an EMBL/GenBank/DDBJ whole genome shotgun (WGS) entry which is preliminary data.</text>
</comment>
<organism evidence="14 15">
    <name type="scientific">Glycine soja</name>
    <name type="common">Wild soybean</name>
    <dbReference type="NCBI Taxonomy" id="3848"/>
    <lineage>
        <taxon>Eukaryota</taxon>
        <taxon>Viridiplantae</taxon>
        <taxon>Streptophyta</taxon>
        <taxon>Embryophyta</taxon>
        <taxon>Tracheophyta</taxon>
        <taxon>Spermatophyta</taxon>
        <taxon>Magnoliopsida</taxon>
        <taxon>eudicotyledons</taxon>
        <taxon>Gunneridae</taxon>
        <taxon>Pentapetalae</taxon>
        <taxon>rosids</taxon>
        <taxon>fabids</taxon>
        <taxon>Fabales</taxon>
        <taxon>Fabaceae</taxon>
        <taxon>Papilionoideae</taxon>
        <taxon>50 kb inversion clade</taxon>
        <taxon>NPAAA clade</taxon>
        <taxon>indigoferoid/millettioid clade</taxon>
        <taxon>Phaseoleae</taxon>
        <taxon>Glycine</taxon>
        <taxon>Glycine subgen. Soja</taxon>
    </lineage>
</organism>
<evidence type="ECO:0000259" key="13">
    <source>
        <dbReference type="Pfam" id="PF23259"/>
    </source>
</evidence>
<dbReference type="InterPro" id="IPR038770">
    <property type="entry name" value="Na+/solute_symporter_sf"/>
</dbReference>
<evidence type="ECO:0000256" key="8">
    <source>
        <dbReference type="ARBA" id="ARBA00023136"/>
    </source>
</evidence>
<protein>
    <submittedName>
        <fullName evidence="14">Cation/H(+) antiporter 14</fullName>
    </submittedName>
</protein>
<evidence type="ECO:0000313" key="15">
    <source>
        <dbReference type="Proteomes" id="UP000289340"/>
    </source>
</evidence>
<dbReference type="EMBL" id="QZWG01000014">
    <property type="protein sequence ID" value="RZB69897.1"/>
    <property type="molecule type" value="Genomic_DNA"/>
</dbReference>
<feature type="domain" description="Cation/H+ exchanger transmembrane" evidence="11">
    <location>
        <begin position="96"/>
        <end position="453"/>
    </location>
</feature>
<dbReference type="InterPro" id="IPR006153">
    <property type="entry name" value="Cation/H_exchanger_TM"/>
</dbReference>
<dbReference type="Gene3D" id="1.20.1530.20">
    <property type="match status" value="1"/>
</dbReference>
<feature type="domain" description="Cation/H(+) antiporter central" evidence="12">
    <location>
        <begin position="519"/>
        <end position="643"/>
    </location>
</feature>
<dbReference type="PANTHER" id="PTHR32468">
    <property type="entry name" value="CATION/H + ANTIPORTER"/>
    <property type="match status" value="1"/>
</dbReference>
<evidence type="ECO:0000256" key="10">
    <source>
        <dbReference type="SAM" id="Phobius"/>
    </source>
</evidence>
<evidence type="ECO:0000256" key="7">
    <source>
        <dbReference type="ARBA" id="ARBA00023065"/>
    </source>
</evidence>
<dbReference type="Pfam" id="PF23259">
    <property type="entry name" value="CHX17_C"/>
    <property type="match status" value="1"/>
</dbReference>
<dbReference type="GO" id="GO:0006885">
    <property type="term" value="P:regulation of pH"/>
    <property type="evidence" value="ECO:0007669"/>
    <property type="project" value="TreeGrafter"/>
</dbReference>
<evidence type="ECO:0000256" key="1">
    <source>
        <dbReference type="ARBA" id="ARBA00004141"/>
    </source>
</evidence>
<dbReference type="GO" id="GO:0006813">
    <property type="term" value="P:potassium ion transport"/>
    <property type="evidence" value="ECO:0007669"/>
    <property type="project" value="UniProtKB-KW"/>
</dbReference>
<evidence type="ECO:0000256" key="4">
    <source>
        <dbReference type="ARBA" id="ARBA00022692"/>
    </source>
</evidence>